<protein>
    <submittedName>
        <fullName evidence="1">Phytoene/squalene synthase family protein</fullName>
    </submittedName>
</protein>
<organism evidence="1 2">
    <name type="scientific">Luteimonas padinae</name>
    <dbReference type="NCBI Taxonomy" id="1714359"/>
    <lineage>
        <taxon>Bacteria</taxon>
        <taxon>Pseudomonadati</taxon>
        <taxon>Pseudomonadota</taxon>
        <taxon>Gammaproteobacteria</taxon>
        <taxon>Lysobacterales</taxon>
        <taxon>Lysobacteraceae</taxon>
        <taxon>Luteimonas</taxon>
    </lineage>
</organism>
<accession>A0ABV6SU86</accession>
<evidence type="ECO:0000313" key="1">
    <source>
        <dbReference type="EMBL" id="MFC0717008.1"/>
    </source>
</evidence>
<dbReference type="Proteomes" id="UP001589898">
    <property type="component" value="Unassembled WGS sequence"/>
</dbReference>
<keyword evidence="2" id="KW-1185">Reference proteome</keyword>
<name>A0ABV6SU86_9GAMM</name>
<gene>
    <name evidence="1" type="ORF">ACFFFU_04455</name>
</gene>
<proteinExistence type="predicted"/>
<dbReference type="RefSeq" id="WP_189496571.1">
    <property type="nucleotide sequence ID" value="NZ_BMZT01000005.1"/>
</dbReference>
<reference evidence="1 2" key="1">
    <citation type="submission" date="2024-09" db="EMBL/GenBank/DDBJ databases">
        <authorList>
            <person name="Sun Q."/>
            <person name="Mori K."/>
        </authorList>
    </citation>
    <scope>NUCLEOTIDE SEQUENCE [LARGE SCALE GENOMIC DNA]</scope>
    <source>
        <strain evidence="1 2">KCTC 52403</strain>
    </source>
</reference>
<comment type="caution">
    <text evidence="1">The sequence shown here is derived from an EMBL/GenBank/DDBJ whole genome shotgun (WGS) entry which is preliminary data.</text>
</comment>
<sequence length="228" mass="24289">MSIDVDVRDDTGSFVAKWRARWPEWELAMVFVPAARRPLVEAWFTLLQELADAAWGGGDPTPGLAKLAWWQEELVGWGKGARRHPLGALLQPRAAPWQALGRALPDLRALRGDAPDDAVARDAHGDAVPGQAFATAVAACEAALFDGRDDDAARAAVLASLLGERRLMQAASMDAIDADDGEAVPARAGSRPRGIAAALVAARQLRPATPVPPLRALFAAWRGARSAR</sequence>
<dbReference type="InterPro" id="IPR008949">
    <property type="entry name" value="Isoprenoid_synthase_dom_sf"/>
</dbReference>
<dbReference type="SUPFAM" id="SSF48576">
    <property type="entry name" value="Terpenoid synthases"/>
    <property type="match status" value="1"/>
</dbReference>
<evidence type="ECO:0000313" key="2">
    <source>
        <dbReference type="Proteomes" id="UP001589898"/>
    </source>
</evidence>
<dbReference type="EMBL" id="JBHLTF010000009">
    <property type="protein sequence ID" value="MFC0717008.1"/>
    <property type="molecule type" value="Genomic_DNA"/>
</dbReference>